<dbReference type="PANTHER" id="PTHR24072">
    <property type="entry name" value="RHO FAMILY GTPASE"/>
    <property type="match status" value="1"/>
</dbReference>
<sequence>MNTYIKIVVVGDGAVGKTSMLMCYVNDSFPGDYVPTVFDNYEARVKVGSGYITLNMWDTAGQDEYDRLRPLSYPQTDVFLIVFSLVGPASFENARAKWFPEIRHHCPNKPIILVGNKSDLREDPEILDKLARRKLCPIKSEEGELLARKMGADHYLECSAKTMKGLKSVFDQAIRAVIAPDSVNKKKRSSQEKRCVLM</sequence>
<dbReference type="PROSITE" id="PS51420">
    <property type="entry name" value="RHO"/>
    <property type="match status" value="1"/>
</dbReference>
<organism evidence="3 4">
    <name type="scientific">Elysia crispata</name>
    <name type="common">lettuce slug</name>
    <dbReference type="NCBI Taxonomy" id="231223"/>
    <lineage>
        <taxon>Eukaryota</taxon>
        <taxon>Metazoa</taxon>
        <taxon>Spiralia</taxon>
        <taxon>Lophotrochozoa</taxon>
        <taxon>Mollusca</taxon>
        <taxon>Gastropoda</taxon>
        <taxon>Heterobranchia</taxon>
        <taxon>Euthyneura</taxon>
        <taxon>Panpulmonata</taxon>
        <taxon>Sacoglossa</taxon>
        <taxon>Placobranchoidea</taxon>
        <taxon>Plakobranchidae</taxon>
        <taxon>Elysia</taxon>
    </lineage>
</organism>
<dbReference type="PROSITE" id="PS51421">
    <property type="entry name" value="RAS"/>
    <property type="match status" value="1"/>
</dbReference>
<dbReference type="SMART" id="SM00173">
    <property type="entry name" value="RAS"/>
    <property type="match status" value="1"/>
</dbReference>
<proteinExistence type="predicted"/>
<keyword evidence="2" id="KW-0342">GTP-binding</keyword>
<accession>A0AAE1ALP8</accession>
<evidence type="ECO:0000256" key="2">
    <source>
        <dbReference type="ARBA" id="ARBA00023134"/>
    </source>
</evidence>
<evidence type="ECO:0000256" key="1">
    <source>
        <dbReference type="ARBA" id="ARBA00022741"/>
    </source>
</evidence>
<dbReference type="GO" id="GO:0007264">
    <property type="term" value="P:small GTPase-mediated signal transduction"/>
    <property type="evidence" value="ECO:0007669"/>
    <property type="project" value="InterPro"/>
</dbReference>
<keyword evidence="4" id="KW-1185">Reference proteome</keyword>
<dbReference type="EMBL" id="JAWDGP010001591">
    <property type="protein sequence ID" value="KAK3790024.1"/>
    <property type="molecule type" value="Genomic_DNA"/>
</dbReference>
<dbReference type="AlphaFoldDB" id="A0AAE1ALP8"/>
<dbReference type="PRINTS" id="PR00449">
    <property type="entry name" value="RASTRNSFRMNG"/>
</dbReference>
<dbReference type="GO" id="GO:0003924">
    <property type="term" value="F:GTPase activity"/>
    <property type="evidence" value="ECO:0007669"/>
    <property type="project" value="InterPro"/>
</dbReference>
<dbReference type="Proteomes" id="UP001283361">
    <property type="component" value="Unassembled WGS sequence"/>
</dbReference>
<dbReference type="Pfam" id="PF00071">
    <property type="entry name" value="Ras"/>
    <property type="match status" value="1"/>
</dbReference>
<dbReference type="SMART" id="SM00175">
    <property type="entry name" value="RAB"/>
    <property type="match status" value="1"/>
</dbReference>
<dbReference type="InterPro" id="IPR027417">
    <property type="entry name" value="P-loop_NTPase"/>
</dbReference>
<comment type="caution">
    <text evidence="3">The sequence shown here is derived from an EMBL/GenBank/DDBJ whole genome shotgun (WGS) entry which is preliminary data.</text>
</comment>
<dbReference type="NCBIfam" id="TIGR00231">
    <property type="entry name" value="small_GTP"/>
    <property type="match status" value="1"/>
</dbReference>
<gene>
    <name evidence="3" type="ORF">RRG08_040944</name>
</gene>
<dbReference type="InterPro" id="IPR005225">
    <property type="entry name" value="Small_GTP-bd"/>
</dbReference>
<dbReference type="FunFam" id="3.40.50.300:FF:000118">
    <property type="entry name" value="Rho-related GTP-binding protein RhoG"/>
    <property type="match status" value="1"/>
</dbReference>
<dbReference type="InterPro" id="IPR003578">
    <property type="entry name" value="Small_GTPase_Rho"/>
</dbReference>
<dbReference type="GO" id="GO:0005525">
    <property type="term" value="F:GTP binding"/>
    <property type="evidence" value="ECO:0007669"/>
    <property type="project" value="UniProtKB-KW"/>
</dbReference>
<dbReference type="SMART" id="SM00174">
    <property type="entry name" value="RHO"/>
    <property type="match status" value="1"/>
</dbReference>
<evidence type="ECO:0000313" key="4">
    <source>
        <dbReference type="Proteomes" id="UP001283361"/>
    </source>
</evidence>
<protein>
    <submittedName>
        <fullName evidence="3">Uncharacterized protein</fullName>
    </submittedName>
</protein>
<dbReference type="SMART" id="SM00176">
    <property type="entry name" value="RAN"/>
    <property type="match status" value="1"/>
</dbReference>
<name>A0AAE1ALP8_9GAST</name>
<dbReference type="CDD" id="cd00157">
    <property type="entry name" value="Rho"/>
    <property type="match status" value="1"/>
</dbReference>
<keyword evidence="1" id="KW-0547">Nucleotide-binding</keyword>
<reference evidence="3" key="1">
    <citation type="journal article" date="2023" name="G3 (Bethesda)">
        <title>A reference genome for the long-term kleptoplast-retaining sea slug Elysia crispata morphotype clarki.</title>
        <authorList>
            <person name="Eastman K.E."/>
            <person name="Pendleton A.L."/>
            <person name="Shaikh M.A."/>
            <person name="Suttiyut T."/>
            <person name="Ogas R."/>
            <person name="Tomko P."/>
            <person name="Gavelis G."/>
            <person name="Widhalm J.R."/>
            <person name="Wisecaver J.H."/>
        </authorList>
    </citation>
    <scope>NUCLEOTIDE SEQUENCE</scope>
    <source>
        <strain evidence="3">ECLA1</strain>
    </source>
</reference>
<evidence type="ECO:0000313" key="3">
    <source>
        <dbReference type="EMBL" id="KAK3790024.1"/>
    </source>
</evidence>
<dbReference type="InterPro" id="IPR001806">
    <property type="entry name" value="Small_GTPase"/>
</dbReference>
<dbReference type="PROSITE" id="PS51419">
    <property type="entry name" value="RAB"/>
    <property type="match status" value="1"/>
</dbReference>
<dbReference type="SUPFAM" id="SSF52540">
    <property type="entry name" value="P-loop containing nucleoside triphosphate hydrolases"/>
    <property type="match status" value="1"/>
</dbReference>
<dbReference type="Gene3D" id="3.40.50.300">
    <property type="entry name" value="P-loop containing nucleotide triphosphate hydrolases"/>
    <property type="match status" value="1"/>
</dbReference>